<sequence length="100" mass="10123">MPHRRTTAGSQVQCQRPAAAEVSGRASPGPGAGAGCDPGGARTFSRQRLSDDPQPAGPKVGPKDAGPPCGPVGAAPRRAPPDVVDRPRRGLAKVGIRART</sequence>
<dbReference type="AlphaFoldDB" id="A0A918EME7"/>
<gene>
    <name evidence="2" type="ORF">GCM10010249_58580</name>
</gene>
<feature type="region of interest" description="Disordered" evidence="1">
    <location>
        <begin position="1"/>
        <end position="100"/>
    </location>
</feature>
<dbReference type="EMBL" id="BMSV01000018">
    <property type="protein sequence ID" value="GGQ32289.1"/>
    <property type="molecule type" value="Genomic_DNA"/>
</dbReference>
<protein>
    <submittedName>
        <fullName evidence="2">Uncharacterized protein</fullName>
    </submittedName>
</protein>
<evidence type="ECO:0000313" key="3">
    <source>
        <dbReference type="Proteomes" id="UP000654123"/>
    </source>
</evidence>
<dbReference type="Proteomes" id="UP000654123">
    <property type="component" value="Unassembled WGS sequence"/>
</dbReference>
<reference evidence="2" key="1">
    <citation type="journal article" date="2014" name="Int. J. Syst. Evol. Microbiol.">
        <title>Complete genome sequence of Corynebacterium casei LMG S-19264T (=DSM 44701T), isolated from a smear-ripened cheese.</title>
        <authorList>
            <consortium name="US DOE Joint Genome Institute (JGI-PGF)"/>
            <person name="Walter F."/>
            <person name="Albersmeier A."/>
            <person name="Kalinowski J."/>
            <person name="Ruckert C."/>
        </authorList>
    </citation>
    <scope>NUCLEOTIDE SEQUENCE</scope>
    <source>
        <strain evidence="2">JCM 4335</strain>
    </source>
</reference>
<proteinExistence type="predicted"/>
<keyword evidence="3" id="KW-1185">Reference proteome</keyword>
<name>A0A918EME7_9ACTN</name>
<organism evidence="2 3">
    <name type="scientific">Streptomyces roseolilacinus</name>
    <dbReference type="NCBI Taxonomy" id="66904"/>
    <lineage>
        <taxon>Bacteria</taxon>
        <taxon>Bacillati</taxon>
        <taxon>Actinomycetota</taxon>
        <taxon>Actinomycetes</taxon>
        <taxon>Kitasatosporales</taxon>
        <taxon>Streptomycetaceae</taxon>
        <taxon>Streptomyces</taxon>
    </lineage>
</organism>
<accession>A0A918EME7</accession>
<feature type="compositionally biased region" description="Low complexity" evidence="1">
    <location>
        <begin position="64"/>
        <end position="77"/>
    </location>
</feature>
<reference evidence="2" key="2">
    <citation type="submission" date="2020-09" db="EMBL/GenBank/DDBJ databases">
        <authorList>
            <person name="Sun Q."/>
            <person name="Ohkuma M."/>
        </authorList>
    </citation>
    <scope>NUCLEOTIDE SEQUENCE</scope>
    <source>
        <strain evidence="2">JCM 4335</strain>
    </source>
</reference>
<evidence type="ECO:0000256" key="1">
    <source>
        <dbReference type="SAM" id="MobiDB-lite"/>
    </source>
</evidence>
<comment type="caution">
    <text evidence="2">The sequence shown here is derived from an EMBL/GenBank/DDBJ whole genome shotgun (WGS) entry which is preliminary data.</text>
</comment>
<evidence type="ECO:0000313" key="2">
    <source>
        <dbReference type="EMBL" id="GGQ32289.1"/>
    </source>
</evidence>
<feature type="compositionally biased region" description="Basic and acidic residues" evidence="1">
    <location>
        <begin position="79"/>
        <end position="88"/>
    </location>
</feature>